<evidence type="ECO:0000256" key="2">
    <source>
        <dbReference type="SAM" id="SignalP"/>
    </source>
</evidence>
<dbReference type="InterPro" id="IPR031924">
    <property type="entry name" value="GH115"/>
</dbReference>
<dbReference type="InterPro" id="IPR042301">
    <property type="entry name" value="GH115_sf"/>
</dbReference>
<sequence length="789" mass="89676">MKLPIKKLVVFFTSLIVGCLQAHADFVFQQNRNLSVSLDKQEATVVHTALGILKKDYTKVFGGKIVEVASPPIFIGTLGRNSVAEKHVSAKLLSDLRLHNEGFIIEVKNDRLYIVGSDKRGTAYGILELSRIIGVSPWEWWADSPVAQKNILSLKNGYNRLEYPSVKYRGIFFNDEDWGLLPWSSTNFEPGLPRVGKTKGAIGPKTYAKVFELLLRLRANTIWPAMHEVTVPFYFIKGNKEVADQYGIIIGTSHCEPLMRNSVNEWDIAGKGDYNYVTNKDAMLAYWTERLKELKGADNIYTIGLRGKHDGMMQGVKTLIEHKRVLSQVIKDERDLLKTYVNPDLKKVPQVFIPYKEVLDVYNDGMEVPEDVTLIWCDDNYGYLKHFPTEKERARKGGNGVYYHISYWGRPHDYLWLATNHPAQLYTQMQQAYDKGAKDIWILNVGDLKPGEYLTELFLDMAWNINAIKNDINGLDQHLKNWLSREFGSVHAKALLDVMNEYYRLAYIRKPEFVGGTRTEEKDPKYKIVADLPWSETEILERLNAYKALSAKVVALSGKISITQKDAWFQLVEYPVLAVAEMNKKILYGQLARHGKLDWTESDKAYARIEQLTQQYNAVSNGKWKGMMDFKPRNLAVFERLPHTKAEAGLASHNPPKFLWNGIAYTSYSGNKPVAHGLGYQRGAVTVPVGTTLSYGFDAGDTDSLSIQMALAPNHPVEGKAIRYAIRVNDGPEQIVNYATEGRSEEWKENVLRNQAIRNTSHLLNKKGKQTIYIRALDEGVIVDQVKVW</sequence>
<dbReference type="Gene3D" id="1.20.58.2150">
    <property type="match status" value="1"/>
</dbReference>
<dbReference type="PROSITE" id="PS51257">
    <property type="entry name" value="PROKAR_LIPOPROTEIN"/>
    <property type="match status" value="1"/>
</dbReference>
<dbReference type="InterPro" id="IPR041437">
    <property type="entry name" value="GH115_C"/>
</dbReference>
<dbReference type="SUPFAM" id="SSF55545">
    <property type="entry name" value="beta-N-acetylhexosaminidase-like domain"/>
    <property type="match status" value="1"/>
</dbReference>
<gene>
    <name evidence="4" type="ORF">U0035_19565</name>
</gene>
<dbReference type="EMBL" id="CP139960">
    <property type="protein sequence ID" value="WQD37867.1"/>
    <property type="molecule type" value="Genomic_DNA"/>
</dbReference>
<feature type="signal peptide" evidence="2">
    <location>
        <begin position="1"/>
        <end position="24"/>
    </location>
</feature>
<evidence type="ECO:0000256" key="1">
    <source>
        <dbReference type="ARBA" id="ARBA00022801"/>
    </source>
</evidence>
<keyword evidence="1 4" id="KW-0378">Hydrolase</keyword>
<protein>
    <submittedName>
        <fullName evidence="4">Glycosyl hydrolase 115 family protein</fullName>
    </submittedName>
</protein>
<feature type="domain" description="Gylcosyl hydrolase 115 C-terminal" evidence="3">
    <location>
        <begin position="690"/>
        <end position="786"/>
    </location>
</feature>
<proteinExistence type="predicted"/>
<evidence type="ECO:0000313" key="4">
    <source>
        <dbReference type="EMBL" id="WQD37867.1"/>
    </source>
</evidence>
<evidence type="ECO:0000313" key="5">
    <source>
        <dbReference type="Proteomes" id="UP001325680"/>
    </source>
</evidence>
<feature type="chain" id="PRO_5046920858" evidence="2">
    <location>
        <begin position="25"/>
        <end position="789"/>
    </location>
</feature>
<dbReference type="RefSeq" id="WP_114790621.1">
    <property type="nucleotide sequence ID" value="NZ_CP139960.1"/>
</dbReference>
<dbReference type="Pfam" id="PF15979">
    <property type="entry name" value="Glyco_hydro_115"/>
    <property type="match status" value="1"/>
</dbReference>
<dbReference type="InterPro" id="IPR029018">
    <property type="entry name" value="Hex-like_dom2"/>
</dbReference>
<dbReference type="Gene3D" id="3.20.20.520">
    <property type="entry name" value="Glycosyl hydrolase family 115"/>
    <property type="match status" value="1"/>
</dbReference>
<dbReference type="Gene3D" id="3.30.379.10">
    <property type="entry name" value="Chitobiase/beta-hexosaminidase domain 2-like"/>
    <property type="match status" value="1"/>
</dbReference>
<dbReference type="Gene3D" id="2.60.120.1620">
    <property type="match status" value="1"/>
</dbReference>
<evidence type="ECO:0000259" key="3">
    <source>
        <dbReference type="Pfam" id="PF17829"/>
    </source>
</evidence>
<organism evidence="4 5">
    <name type="scientific">Niabella yanshanensis</name>
    <dbReference type="NCBI Taxonomy" id="577386"/>
    <lineage>
        <taxon>Bacteria</taxon>
        <taxon>Pseudomonadati</taxon>
        <taxon>Bacteroidota</taxon>
        <taxon>Chitinophagia</taxon>
        <taxon>Chitinophagales</taxon>
        <taxon>Chitinophagaceae</taxon>
        <taxon>Niabella</taxon>
    </lineage>
</organism>
<dbReference type="Proteomes" id="UP001325680">
    <property type="component" value="Chromosome"/>
</dbReference>
<name>A0ABZ0W3Q2_9BACT</name>
<dbReference type="PANTHER" id="PTHR37842">
    <property type="match status" value="1"/>
</dbReference>
<keyword evidence="5" id="KW-1185">Reference proteome</keyword>
<keyword evidence="2" id="KW-0732">Signal</keyword>
<dbReference type="GO" id="GO:0016787">
    <property type="term" value="F:hydrolase activity"/>
    <property type="evidence" value="ECO:0007669"/>
    <property type="project" value="UniProtKB-KW"/>
</dbReference>
<dbReference type="Pfam" id="PF17829">
    <property type="entry name" value="GH115_C"/>
    <property type="match status" value="1"/>
</dbReference>
<accession>A0ABZ0W3Q2</accession>
<dbReference type="PANTHER" id="PTHR37842:SF2">
    <property type="entry name" value="GYLCOSYL HYDROLASE 115 C-TERMINAL DOMAIN-CONTAINING PROTEIN"/>
    <property type="match status" value="1"/>
</dbReference>
<reference evidence="4 5" key="1">
    <citation type="submission" date="2023-12" db="EMBL/GenBank/DDBJ databases">
        <title>Genome sequencing and assembly of bacterial species from a model synthetic community.</title>
        <authorList>
            <person name="Hogle S.L."/>
        </authorList>
    </citation>
    <scope>NUCLEOTIDE SEQUENCE [LARGE SCALE GENOMIC DNA]</scope>
    <source>
        <strain evidence="4 5">HAMBI_3031</strain>
    </source>
</reference>